<evidence type="ECO:0000313" key="2">
    <source>
        <dbReference type="EMBL" id="MCB6182805.1"/>
    </source>
</evidence>
<proteinExistence type="predicted"/>
<feature type="transmembrane region" description="Helical" evidence="1">
    <location>
        <begin position="105"/>
        <end position="123"/>
    </location>
</feature>
<dbReference type="InterPro" id="IPR008875">
    <property type="entry name" value="TraX"/>
</dbReference>
<feature type="transmembrane region" description="Helical" evidence="1">
    <location>
        <begin position="76"/>
        <end position="93"/>
    </location>
</feature>
<keyword evidence="1" id="KW-1133">Transmembrane helix</keyword>
<reference evidence="2" key="1">
    <citation type="submission" date="2021-10" db="EMBL/GenBank/DDBJ databases">
        <title>The complete genome sequence of Leeia sp. TBRC 13508.</title>
        <authorList>
            <person name="Charoenyingcharoen P."/>
            <person name="Yukphan P."/>
        </authorList>
    </citation>
    <scope>NUCLEOTIDE SEQUENCE</scope>
    <source>
        <strain evidence="2">TBRC 13508</strain>
    </source>
</reference>
<dbReference type="RefSeq" id="WP_227178906.1">
    <property type="nucleotide sequence ID" value="NZ_JAJBZT010000002.1"/>
</dbReference>
<feature type="transmembrane region" description="Helical" evidence="1">
    <location>
        <begin position="182"/>
        <end position="202"/>
    </location>
</feature>
<dbReference type="Pfam" id="PF05857">
    <property type="entry name" value="TraX"/>
    <property type="match status" value="1"/>
</dbReference>
<keyword evidence="3" id="KW-1185">Reference proteome</keyword>
<feature type="transmembrane region" description="Helical" evidence="1">
    <location>
        <begin position="214"/>
        <end position="234"/>
    </location>
</feature>
<evidence type="ECO:0008006" key="4">
    <source>
        <dbReference type="Google" id="ProtNLM"/>
    </source>
</evidence>
<feature type="transmembrane region" description="Helical" evidence="1">
    <location>
        <begin position="135"/>
        <end position="162"/>
    </location>
</feature>
<sequence length="239" mass="27083">MTKTSMSPSGITLLKLIGCGLMLADHVNKYWWQWRFEWIFSLGRLAMPIFVMVMAHHLARWYGDKQICLAKGKRQIGQLVLFGTISAIPYIGLGRTGPYLEADYLPLNILFSLALGVAVIVCFRKGTPQSWLVGIALFAIGGAVVEYGWWLLLLMFTAVAYFRQPEKLTSIALLMALMALQVVNQNPWAVAAIVPVFLVSHYQGAIPKLPRLKWAFYLFYPVHLVLIWLVKIYGEIPYF</sequence>
<accession>A0ABS8D3N5</accession>
<organism evidence="2 3">
    <name type="scientific">Leeia speluncae</name>
    <dbReference type="NCBI Taxonomy" id="2884804"/>
    <lineage>
        <taxon>Bacteria</taxon>
        <taxon>Pseudomonadati</taxon>
        <taxon>Pseudomonadota</taxon>
        <taxon>Betaproteobacteria</taxon>
        <taxon>Neisseriales</taxon>
        <taxon>Leeiaceae</taxon>
        <taxon>Leeia</taxon>
    </lineage>
</organism>
<feature type="transmembrane region" description="Helical" evidence="1">
    <location>
        <begin position="12"/>
        <end position="32"/>
    </location>
</feature>
<dbReference type="Proteomes" id="UP001165395">
    <property type="component" value="Unassembled WGS sequence"/>
</dbReference>
<gene>
    <name evidence="2" type="ORF">LIN78_04480</name>
</gene>
<feature type="transmembrane region" description="Helical" evidence="1">
    <location>
        <begin position="38"/>
        <end position="55"/>
    </location>
</feature>
<protein>
    <recommendedName>
        <fullName evidence="4">TraX protein</fullName>
    </recommendedName>
</protein>
<keyword evidence="1" id="KW-0472">Membrane</keyword>
<comment type="caution">
    <text evidence="2">The sequence shown here is derived from an EMBL/GenBank/DDBJ whole genome shotgun (WGS) entry which is preliminary data.</text>
</comment>
<evidence type="ECO:0000256" key="1">
    <source>
        <dbReference type="SAM" id="Phobius"/>
    </source>
</evidence>
<keyword evidence="1" id="KW-0812">Transmembrane</keyword>
<name>A0ABS8D3N5_9NEIS</name>
<evidence type="ECO:0000313" key="3">
    <source>
        <dbReference type="Proteomes" id="UP001165395"/>
    </source>
</evidence>
<dbReference type="EMBL" id="JAJBZT010000002">
    <property type="protein sequence ID" value="MCB6182805.1"/>
    <property type="molecule type" value="Genomic_DNA"/>
</dbReference>